<dbReference type="InParanoid" id="A0A384A3Z7"/>
<organism evidence="3 4">
    <name type="scientific">Balaenoptera acutorostrata</name>
    <name type="common">Common minke whale</name>
    <name type="synonym">Balaena rostrata</name>
    <dbReference type="NCBI Taxonomy" id="9767"/>
    <lineage>
        <taxon>Eukaryota</taxon>
        <taxon>Metazoa</taxon>
        <taxon>Chordata</taxon>
        <taxon>Craniata</taxon>
        <taxon>Vertebrata</taxon>
        <taxon>Euteleostomi</taxon>
        <taxon>Mammalia</taxon>
        <taxon>Eutheria</taxon>
        <taxon>Laurasiatheria</taxon>
        <taxon>Artiodactyla</taxon>
        <taxon>Whippomorpha</taxon>
        <taxon>Cetacea</taxon>
        <taxon>Mysticeti</taxon>
        <taxon>Balaenopteridae</taxon>
        <taxon>Balaenoptera</taxon>
    </lineage>
</organism>
<dbReference type="Pfam" id="PF15450">
    <property type="entry name" value="CCDC154"/>
    <property type="match status" value="1"/>
</dbReference>
<dbReference type="AlphaFoldDB" id="A0A384A3Z7"/>
<dbReference type="KEGG" id="bacu:103010789"/>
<accession>A0A384A3Z7</accession>
<gene>
    <name evidence="4" type="primary">CCDC154</name>
</gene>
<proteinExistence type="predicted"/>
<feature type="compositionally biased region" description="Low complexity" evidence="2">
    <location>
        <begin position="52"/>
        <end position="68"/>
    </location>
</feature>
<dbReference type="InterPro" id="IPR029512">
    <property type="entry name" value="CCDC154"/>
</dbReference>
<keyword evidence="3" id="KW-1185">Reference proteome</keyword>
<feature type="region of interest" description="Disordered" evidence="2">
    <location>
        <begin position="20"/>
        <end position="68"/>
    </location>
</feature>
<dbReference type="GO" id="GO:0035630">
    <property type="term" value="P:bone mineralization involved in bone maturation"/>
    <property type="evidence" value="ECO:0007669"/>
    <property type="project" value="TreeGrafter"/>
</dbReference>
<name>A0A384A3Z7_BALAC</name>
<keyword evidence="1" id="KW-0175">Coiled coil</keyword>
<evidence type="ECO:0000256" key="2">
    <source>
        <dbReference type="SAM" id="MobiDB-lite"/>
    </source>
</evidence>
<evidence type="ECO:0000256" key="1">
    <source>
        <dbReference type="SAM" id="Coils"/>
    </source>
</evidence>
<dbReference type="GeneID" id="103010789"/>
<evidence type="ECO:0000313" key="4">
    <source>
        <dbReference type="RefSeq" id="XP_007182043.2"/>
    </source>
</evidence>
<feature type="coiled-coil region" evidence="1">
    <location>
        <begin position="190"/>
        <end position="278"/>
    </location>
</feature>
<dbReference type="FunCoup" id="A0A384A3Z7">
    <property type="interactions" value="13"/>
</dbReference>
<dbReference type="CTD" id="645811"/>
<dbReference type="Proteomes" id="UP001652580">
    <property type="component" value="Chromosome 15"/>
</dbReference>
<dbReference type="PANTHER" id="PTHR35153:SF1">
    <property type="entry name" value="COILED-COIL DOMAIN-CONTAINING PROTEIN 154"/>
    <property type="match status" value="1"/>
</dbReference>
<sequence>MRPSFMCGAGGALDLSEPELPTWTVRAGPRCGTQRDEPRQTPRYLLIEPADSNPSSGTSPPSQPGTITPEDLELLLEEGLASSEPLSLEEISERYESICLPSTASVTEQDTPKRWKQLKQWVADLQAEVVLLRGHKACCEHTTLSLLQELLQVHACLQLQDSELKRLQQAAQAPEKEALQFPSLQNQNQMQTLNKRLVEVREALTQIKRKQALQDSERKGAEQEASLRLSELTEKLKQEERDREVTCGALQKSQEEASQRMDHEVARMQAQMTKLREEMSLRFLKREAKLCSFLQKSFLALEKRMKASESARLRAESSLREELESKWQQLRELDAERTRALQGQRQEECHLLEQCRGLDKVVVQLTEFVRQNQASLSHILLAEQKAWDAKGQLENSRAGELATYLQESLEAMQLASELAQQEMHSALELLREKSQALEVSVAELVRQVKDMSDHFLALSWRLDLQKQTLSLRLCEVQSEWGVAEQRWQEGLARCREEAEAHLREVQQRVDILPQQIEAIADRCILHKSDSDLKISTEAKAREFEDEAMRQELAALLSSVQLLREGNPGWKIAEIQGKLATFQNQMMKLESSIQDNKTIQNLKFNTETKRRTEEMATLRSSVMHLWSEEGPWALTLGSRRVLMSLVRQQFFIKDVAPDEVVPVNHWGVYQAVRWLQWKAVLMKLVARRRPRAVWEKPLG</sequence>
<reference evidence="4" key="1">
    <citation type="submission" date="2025-08" db="UniProtKB">
        <authorList>
            <consortium name="RefSeq"/>
        </authorList>
    </citation>
    <scope>IDENTIFICATION</scope>
</reference>
<dbReference type="RefSeq" id="XP_007182043.2">
    <property type="nucleotide sequence ID" value="XM_007181981.2"/>
</dbReference>
<dbReference type="PANTHER" id="PTHR35153">
    <property type="entry name" value="COILED-COIL DOMAIN-CONTAINING PROTEIN 154"/>
    <property type="match status" value="1"/>
</dbReference>
<evidence type="ECO:0000313" key="3">
    <source>
        <dbReference type="Proteomes" id="UP001652580"/>
    </source>
</evidence>
<protein>
    <submittedName>
        <fullName evidence="4">Coiled-coil domain-containing protein 154</fullName>
    </submittedName>
</protein>
<dbReference type="STRING" id="310752.A0A384A3Z7"/>